<dbReference type="STRING" id="1114924.SAMN05216258_10638"/>
<gene>
    <name evidence="2" type="ORF">SAMN05216258_10638</name>
</gene>
<keyword evidence="3" id="KW-1185">Reference proteome</keyword>
<dbReference type="EMBL" id="FOQH01000006">
    <property type="protein sequence ID" value="SFI36026.1"/>
    <property type="molecule type" value="Genomic_DNA"/>
</dbReference>
<reference evidence="2 3" key="1">
    <citation type="submission" date="2016-10" db="EMBL/GenBank/DDBJ databases">
        <authorList>
            <person name="de Groot N.N."/>
        </authorList>
    </citation>
    <scope>NUCLEOTIDE SEQUENCE [LARGE SCALE GENOMIC DNA]</scope>
    <source>
        <strain evidence="2 3">CGMCC 1.11030</strain>
    </source>
</reference>
<name>A0A1I3HJW3_9RHOB</name>
<dbReference type="RefSeq" id="WP_092860409.1">
    <property type="nucleotide sequence ID" value="NZ_FOQH01000006.1"/>
</dbReference>
<feature type="region of interest" description="Disordered" evidence="1">
    <location>
        <begin position="47"/>
        <end position="72"/>
    </location>
</feature>
<organism evidence="2 3">
    <name type="scientific">Albimonas pacifica</name>
    <dbReference type="NCBI Taxonomy" id="1114924"/>
    <lineage>
        <taxon>Bacteria</taxon>
        <taxon>Pseudomonadati</taxon>
        <taxon>Pseudomonadota</taxon>
        <taxon>Alphaproteobacteria</taxon>
        <taxon>Rhodobacterales</taxon>
        <taxon>Paracoccaceae</taxon>
        <taxon>Albimonas</taxon>
    </lineage>
</organism>
<accession>A0A1I3HJW3</accession>
<dbReference type="Proteomes" id="UP000199377">
    <property type="component" value="Unassembled WGS sequence"/>
</dbReference>
<evidence type="ECO:0000256" key="1">
    <source>
        <dbReference type="SAM" id="MobiDB-lite"/>
    </source>
</evidence>
<evidence type="ECO:0000313" key="2">
    <source>
        <dbReference type="EMBL" id="SFI36026.1"/>
    </source>
</evidence>
<proteinExistence type="predicted"/>
<evidence type="ECO:0000313" key="3">
    <source>
        <dbReference type="Proteomes" id="UP000199377"/>
    </source>
</evidence>
<sequence>MTPYEARAQAAECRDRMRHTSSQSIIETLDRCARHFDDLAERAEADKERAAERRKGHSSRFARALLGRSIEE</sequence>
<dbReference type="AlphaFoldDB" id="A0A1I3HJW3"/>
<protein>
    <submittedName>
        <fullName evidence="2">Uncharacterized protein</fullName>
    </submittedName>
</protein>